<dbReference type="AlphaFoldDB" id="A0A8G2F7Y1"/>
<dbReference type="Proteomes" id="UP001568358">
    <property type="component" value="Unassembled WGS sequence"/>
</dbReference>
<comment type="caution">
    <text evidence="10">The sequence shown here is derived from an EMBL/GenBank/DDBJ whole genome shotgun (WGS) entry which is preliminary data.</text>
</comment>
<evidence type="ECO:0000256" key="3">
    <source>
        <dbReference type="ARBA" id="ARBA00022618"/>
    </source>
</evidence>
<evidence type="ECO:0000313" key="11">
    <source>
        <dbReference type="Proteomes" id="UP000184001"/>
    </source>
</evidence>
<reference evidence="9 12" key="2">
    <citation type="submission" date="2024-07" db="EMBL/GenBank/DDBJ databases">
        <title>Active virus-host system and metabolic interactions in a Lokiarchaeon culture.</title>
        <authorList>
            <person name="Ponce Toledo R.I."/>
            <person name="Rodrigues Oliveira T."/>
            <person name="Schleper C."/>
        </authorList>
    </citation>
    <scope>NUCLEOTIDE SEQUENCE [LARGE SCALE GENOMIC DNA]</scope>
    <source>
        <strain evidence="9 12">B35</strain>
    </source>
</reference>
<evidence type="ECO:0000256" key="5">
    <source>
        <dbReference type="ARBA" id="ARBA00022989"/>
    </source>
</evidence>
<dbReference type="Pfam" id="PF08478">
    <property type="entry name" value="POTRA_1"/>
    <property type="match status" value="1"/>
</dbReference>
<evidence type="ECO:0000259" key="8">
    <source>
        <dbReference type="PROSITE" id="PS51779"/>
    </source>
</evidence>
<dbReference type="Proteomes" id="UP000184001">
    <property type="component" value="Unassembled WGS sequence"/>
</dbReference>
<name>A0A8G2F7Y1_9BACT</name>
<dbReference type="RefSeq" id="WP_020000272.1">
    <property type="nucleotide sequence ID" value="NZ_JBFSOO010000005.1"/>
</dbReference>
<dbReference type="GO" id="GO:0090529">
    <property type="term" value="P:cell septum assembly"/>
    <property type="evidence" value="ECO:0007669"/>
    <property type="project" value="InterPro"/>
</dbReference>
<dbReference type="EMBL" id="JBFSOO010000005">
    <property type="protein sequence ID" value="MEZ6853452.1"/>
    <property type="molecule type" value="Genomic_DNA"/>
</dbReference>
<organism evidence="10 11">
    <name type="scientific">Halodesulfovibrio aestuarii</name>
    <dbReference type="NCBI Taxonomy" id="126333"/>
    <lineage>
        <taxon>Bacteria</taxon>
        <taxon>Pseudomonadati</taxon>
        <taxon>Thermodesulfobacteriota</taxon>
        <taxon>Desulfovibrionia</taxon>
        <taxon>Desulfovibrionales</taxon>
        <taxon>Desulfovibrionaceae</taxon>
        <taxon>Halodesulfovibrio</taxon>
    </lineage>
</organism>
<evidence type="ECO:0000256" key="6">
    <source>
        <dbReference type="ARBA" id="ARBA00023136"/>
    </source>
</evidence>
<dbReference type="InterPro" id="IPR026579">
    <property type="entry name" value="FtsQ"/>
</dbReference>
<keyword evidence="2" id="KW-1003">Cell membrane</keyword>
<evidence type="ECO:0000256" key="7">
    <source>
        <dbReference type="ARBA" id="ARBA00023306"/>
    </source>
</evidence>
<sequence>MAVRRQKKVPYSLMQKRYRRLLSNFVHAKGTSLLLSWAITLFTGAAFIVIISVGLLFSYRFITNSTFFAVQKIQISGNVRLEQEDVLSLAHLKSGDNSIAVNISEIEYQLLRSPWVENVSVKRQLPGNLAITIEEREPRYWMRQENRIIYADEKGNPIDYVGTYKFASLPFLSVDAGTEHLLQRLPQLLAELDSSRLPVSSQNAAWIKLSLSGGITLFLESENILLSVGVDNWASNLRHLVATIDDLKRRSEFVNVRSIKAEDRNVWVNTGTTSKLAS</sequence>
<dbReference type="Gene3D" id="3.10.20.310">
    <property type="entry name" value="membrane protein fhac"/>
    <property type="match status" value="1"/>
</dbReference>
<dbReference type="InterPro" id="IPR034746">
    <property type="entry name" value="POTRA"/>
</dbReference>
<dbReference type="GO" id="GO:0016020">
    <property type="term" value="C:membrane"/>
    <property type="evidence" value="ECO:0007669"/>
    <property type="project" value="UniProtKB-SubCell"/>
</dbReference>
<feature type="domain" description="POTRA" evidence="8">
    <location>
        <begin position="68"/>
        <end position="136"/>
    </location>
</feature>
<keyword evidence="6" id="KW-0472">Membrane</keyword>
<evidence type="ECO:0000256" key="1">
    <source>
        <dbReference type="ARBA" id="ARBA00004370"/>
    </source>
</evidence>
<accession>A0A8G2F7Y1</accession>
<dbReference type="PROSITE" id="PS51779">
    <property type="entry name" value="POTRA"/>
    <property type="match status" value="1"/>
</dbReference>
<reference evidence="10 11" key="1">
    <citation type="submission" date="2016-11" db="EMBL/GenBank/DDBJ databases">
        <authorList>
            <person name="Varghese N."/>
            <person name="Submissions S."/>
        </authorList>
    </citation>
    <scope>NUCLEOTIDE SEQUENCE [LARGE SCALE GENOMIC DNA]</scope>
    <source>
        <strain evidence="10 11">DSM 17919</strain>
    </source>
</reference>
<keyword evidence="7" id="KW-0131">Cell cycle</keyword>
<evidence type="ECO:0000313" key="12">
    <source>
        <dbReference type="Proteomes" id="UP001568358"/>
    </source>
</evidence>
<protein>
    <submittedName>
        <fullName evidence="9 10">Cell division protein FtsQ</fullName>
    </submittedName>
</protein>
<dbReference type="PANTHER" id="PTHR35851:SF1">
    <property type="entry name" value="CELL DIVISION PROTEIN FTSQ"/>
    <property type="match status" value="1"/>
</dbReference>
<proteinExistence type="predicted"/>
<keyword evidence="3 10" id="KW-0132">Cell division</keyword>
<gene>
    <name evidence="9" type="ORF">AB2Z07_07920</name>
    <name evidence="10" type="ORF">SAMN05660830_01763</name>
</gene>
<evidence type="ECO:0000313" key="9">
    <source>
        <dbReference type="EMBL" id="MEZ6853452.1"/>
    </source>
</evidence>
<dbReference type="InterPro" id="IPR013685">
    <property type="entry name" value="POTRA_FtsQ_type"/>
</dbReference>
<evidence type="ECO:0000256" key="4">
    <source>
        <dbReference type="ARBA" id="ARBA00022692"/>
    </source>
</evidence>
<keyword evidence="5" id="KW-1133">Transmembrane helix</keyword>
<dbReference type="PANTHER" id="PTHR35851">
    <property type="entry name" value="CELL DIVISION PROTEIN FTSQ"/>
    <property type="match status" value="1"/>
</dbReference>
<keyword evidence="12" id="KW-1185">Reference proteome</keyword>
<evidence type="ECO:0000256" key="2">
    <source>
        <dbReference type="ARBA" id="ARBA00022475"/>
    </source>
</evidence>
<evidence type="ECO:0000313" key="10">
    <source>
        <dbReference type="EMBL" id="SHJ13830.1"/>
    </source>
</evidence>
<dbReference type="EMBL" id="FQZR01000003">
    <property type="protein sequence ID" value="SHJ13830.1"/>
    <property type="molecule type" value="Genomic_DNA"/>
</dbReference>
<keyword evidence="4" id="KW-0812">Transmembrane</keyword>
<comment type="subcellular location">
    <subcellularLocation>
        <location evidence="1">Membrane</location>
    </subcellularLocation>
</comment>